<comment type="function">
    <text evidence="8">Involved in the biosynthesis of the chorismate, which leads to the biosynthesis of aromatic amino acids. Catalyzes the reversible NADPH linked reduction of 3-dehydroshikimate (DHSA) to yield shikimate (SA).</text>
</comment>
<comment type="caution">
    <text evidence="8">Lacks conserved residue(s) required for the propagation of feature annotation.</text>
</comment>
<dbReference type="GO" id="GO:0050661">
    <property type="term" value="F:NADP binding"/>
    <property type="evidence" value="ECO:0007669"/>
    <property type="project" value="InterPro"/>
</dbReference>
<feature type="binding site" evidence="8">
    <location>
        <begin position="150"/>
        <end position="154"/>
    </location>
    <ligand>
        <name>NADP(+)</name>
        <dbReference type="ChEBI" id="CHEBI:58349"/>
    </ligand>
</feature>
<feature type="binding site" evidence="8">
    <location>
        <position position="274"/>
    </location>
    <ligand>
        <name>shikimate</name>
        <dbReference type="ChEBI" id="CHEBI:36208"/>
    </ligand>
</feature>
<feature type="binding site" evidence="8">
    <location>
        <position position="244"/>
    </location>
    <ligand>
        <name>NADP(+)</name>
        <dbReference type="ChEBI" id="CHEBI:58349"/>
    </ligand>
</feature>
<evidence type="ECO:0000256" key="6">
    <source>
        <dbReference type="ARBA" id="ARBA00023141"/>
    </source>
</evidence>
<feature type="binding site" evidence="8">
    <location>
        <position position="125"/>
    </location>
    <ligand>
        <name>shikimate</name>
        <dbReference type="ChEBI" id="CHEBI:36208"/>
    </ligand>
</feature>
<evidence type="ECO:0000256" key="7">
    <source>
        <dbReference type="ARBA" id="ARBA00049442"/>
    </source>
</evidence>
<dbReference type="Pfam" id="PF08501">
    <property type="entry name" value="Shikimate_dh_N"/>
    <property type="match status" value="1"/>
</dbReference>
<gene>
    <name evidence="8 11" type="primary">aroE</name>
    <name evidence="11" type="ORF">ESB00_19095</name>
</gene>
<evidence type="ECO:0000256" key="1">
    <source>
        <dbReference type="ARBA" id="ARBA00004871"/>
    </source>
</evidence>
<dbReference type="InterPro" id="IPR041121">
    <property type="entry name" value="SDH_C"/>
</dbReference>
<sequence length="304" mass="31384">MENDGVLTLADLDGWSHPGPALAVLGHPIKHSVSPAMHNAALAAMAAHDARFAPWKYFRFDMPPAQLPAALAQLHAAGFLGLNLTVPHKVLAVGLVAEIDPAARAIGAVNTLRRTATGWKGFNTDGYGLATALKTDLALDLAGAHVVLLGAGGAARGAAVECLQRRCASLRIGNRTRANLDTLLAALRPLAGDTVLEGFDPTEPPAAMPAGVVVVNATSAGLQPGEPAPMDLRRLPPGAKVYDMVYNPPQTSLLRDAATLGLPHANGLSMLVHQGARALEIWTGAAVPAAVMDLAARTALGLRA</sequence>
<feature type="domain" description="Shikimate dehydrogenase substrate binding N-terminal" evidence="9">
    <location>
        <begin position="24"/>
        <end position="112"/>
    </location>
</feature>
<dbReference type="Gene3D" id="3.40.50.720">
    <property type="entry name" value="NAD(P)-binding Rossmann-like Domain"/>
    <property type="match status" value="1"/>
</dbReference>
<dbReference type="GO" id="GO:0019632">
    <property type="term" value="P:shikimate metabolic process"/>
    <property type="evidence" value="ECO:0007669"/>
    <property type="project" value="InterPro"/>
</dbReference>
<reference evidence="11 12" key="1">
    <citation type="submission" date="2019-01" db="EMBL/GenBank/DDBJ databases">
        <title>Lacunisphaera sp. strain TWA-58.</title>
        <authorList>
            <person name="Chen W.-M."/>
        </authorList>
    </citation>
    <scope>NUCLEOTIDE SEQUENCE [LARGE SCALE GENOMIC DNA]</scope>
    <source>
        <strain evidence="11 12">TWA-58</strain>
    </source>
</reference>
<dbReference type="UniPathway" id="UPA00053">
    <property type="reaction ID" value="UER00087"/>
</dbReference>
<keyword evidence="12" id="KW-1185">Reference proteome</keyword>
<keyword evidence="6 8" id="KW-0057">Aromatic amino acid biosynthesis</keyword>
<dbReference type="HAMAP" id="MF_00222">
    <property type="entry name" value="Shikimate_DH_AroE"/>
    <property type="match status" value="1"/>
</dbReference>
<keyword evidence="5 8" id="KW-0560">Oxidoreductase</keyword>
<dbReference type="EMBL" id="SDHX01000002">
    <property type="protein sequence ID" value="RXK53911.1"/>
    <property type="molecule type" value="Genomic_DNA"/>
</dbReference>
<dbReference type="GO" id="GO:0009073">
    <property type="term" value="P:aromatic amino acid family biosynthetic process"/>
    <property type="evidence" value="ECO:0007669"/>
    <property type="project" value="UniProtKB-KW"/>
</dbReference>
<evidence type="ECO:0000256" key="5">
    <source>
        <dbReference type="ARBA" id="ARBA00023002"/>
    </source>
</evidence>
<dbReference type="GO" id="GO:0008652">
    <property type="term" value="P:amino acid biosynthetic process"/>
    <property type="evidence" value="ECO:0007669"/>
    <property type="project" value="UniProtKB-KW"/>
</dbReference>
<dbReference type="InterPro" id="IPR013708">
    <property type="entry name" value="Shikimate_DH-bd_N"/>
</dbReference>
<feature type="binding site" evidence="8">
    <location>
        <position position="85"/>
    </location>
    <ligand>
        <name>shikimate</name>
        <dbReference type="ChEBI" id="CHEBI:36208"/>
    </ligand>
</feature>
<protein>
    <recommendedName>
        <fullName evidence="2 8">Shikimate dehydrogenase (NADP(+))</fullName>
        <shortName evidence="8">SDH</shortName>
        <ecNumber evidence="2 8">1.1.1.25</ecNumber>
    </recommendedName>
</protein>
<dbReference type="InterPro" id="IPR011342">
    <property type="entry name" value="Shikimate_DH"/>
</dbReference>
<evidence type="ECO:0000256" key="3">
    <source>
        <dbReference type="ARBA" id="ARBA00022605"/>
    </source>
</evidence>
<feature type="binding site" evidence="8">
    <location>
        <position position="246"/>
    </location>
    <ligand>
        <name>shikimate</name>
        <dbReference type="ChEBI" id="CHEBI:36208"/>
    </ligand>
</feature>
<dbReference type="Pfam" id="PF18317">
    <property type="entry name" value="SDH_C"/>
    <property type="match status" value="1"/>
</dbReference>
<feature type="binding site" evidence="8">
    <location>
        <begin position="32"/>
        <end position="34"/>
    </location>
    <ligand>
        <name>shikimate</name>
        <dbReference type="ChEBI" id="CHEBI:36208"/>
    </ligand>
</feature>
<dbReference type="InterPro" id="IPR022893">
    <property type="entry name" value="Shikimate_DH_fam"/>
</dbReference>
<dbReference type="SUPFAM" id="SSF51735">
    <property type="entry name" value="NAD(P)-binding Rossmann-fold domains"/>
    <property type="match status" value="1"/>
</dbReference>
<dbReference type="Gene3D" id="3.40.50.10860">
    <property type="entry name" value="Leucine Dehydrogenase, chain A, domain 1"/>
    <property type="match status" value="1"/>
</dbReference>
<dbReference type="SUPFAM" id="SSF53223">
    <property type="entry name" value="Aminoacid dehydrogenase-like, N-terminal domain"/>
    <property type="match status" value="1"/>
</dbReference>
<proteinExistence type="inferred from homology"/>
<feature type="active site" description="Proton acceptor" evidence="8">
    <location>
        <position position="89"/>
    </location>
</feature>
<organism evidence="11 12">
    <name type="scientific">Oleiharenicola lentus</name>
    <dbReference type="NCBI Taxonomy" id="2508720"/>
    <lineage>
        <taxon>Bacteria</taxon>
        <taxon>Pseudomonadati</taxon>
        <taxon>Verrucomicrobiota</taxon>
        <taxon>Opitutia</taxon>
        <taxon>Opitutales</taxon>
        <taxon>Opitutaceae</taxon>
        <taxon>Oleiharenicola</taxon>
    </lineage>
</organism>
<dbReference type="CDD" id="cd01065">
    <property type="entry name" value="NAD_bind_Shikimate_DH"/>
    <property type="match status" value="1"/>
</dbReference>
<evidence type="ECO:0000256" key="8">
    <source>
        <dbReference type="HAMAP-Rule" id="MF_00222"/>
    </source>
</evidence>
<feature type="binding site" evidence="8">
    <location>
        <position position="267"/>
    </location>
    <ligand>
        <name>NADP(+)</name>
        <dbReference type="ChEBI" id="CHEBI:58349"/>
    </ligand>
</feature>
<comment type="catalytic activity">
    <reaction evidence="7 8">
        <text>shikimate + NADP(+) = 3-dehydroshikimate + NADPH + H(+)</text>
        <dbReference type="Rhea" id="RHEA:17737"/>
        <dbReference type="ChEBI" id="CHEBI:15378"/>
        <dbReference type="ChEBI" id="CHEBI:16630"/>
        <dbReference type="ChEBI" id="CHEBI:36208"/>
        <dbReference type="ChEBI" id="CHEBI:57783"/>
        <dbReference type="ChEBI" id="CHEBI:58349"/>
        <dbReference type="EC" id="1.1.1.25"/>
    </reaction>
</comment>
<accession>A0A4Q1C627</accession>
<evidence type="ECO:0000259" key="9">
    <source>
        <dbReference type="Pfam" id="PF08501"/>
    </source>
</evidence>
<dbReference type="GO" id="GO:0004764">
    <property type="term" value="F:shikimate 3-dehydrogenase (NADP+) activity"/>
    <property type="evidence" value="ECO:0007669"/>
    <property type="project" value="UniProtKB-UniRule"/>
</dbReference>
<comment type="similarity">
    <text evidence="8">Belongs to the shikimate dehydrogenase family.</text>
</comment>
<dbReference type="OrthoDB" id="9792692at2"/>
<dbReference type="EC" id="1.1.1.25" evidence="2 8"/>
<dbReference type="PANTHER" id="PTHR21089">
    <property type="entry name" value="SHIKIMATE DEHYDROGENASE"/>
    <property type="match status" value="1"/>
</dbReference>
<evidence type="ECO:0000256" key="2">
    <source>
        <dbReference type="ARBA" id="ARBA00012962"/>
    </source>
</evidence>
<keyword evidence="4 8" id="KW-0521">NADP</keyword>
<dbReference type="Proteomes" id="UP000290218">
    <property type="component" value="Unassembled WGS sequence"/>
</dbReference>
<name>A0A4Q1C627_9BACT</name>
<comment type="subunit">
    <text evidence="8">Homodimer.</text>
</comment>
<feature type="binding site" evidence="8">
    <location>
        <position position="110"/>
    </location>
    <ligand>
        <name>shikimate</name>
        <dbReference type="ChEBI" id="CHEBI:36208"/>
    </ligand>
</feature>
<keyword evidence="3 8" id="KW-0028">Amino-acid biosynthesis</keyword>
<dbReference type="GO" id="GO:0009423">
    <property type="term" value="P:chorismate biosynthetic process"/>
    <property type="evidence" value="ECO:0007669"/>
    <property type="project" value="UniProtKB-UniRule"/>
</dbReference>
<evidence type="ECO:0000256" key="4">
    <source>
        <dbReference type="ARBA" id="ARBA00022857"/>
    </source>
</evidence>
<dbReference type="NCBIfam" id="TIGR00507">
    <property type="entry name" value="aroE"/>
    <property type="match status" value="1"/>
</dbReference>
<dbReference type="GO" id="GO:0005829">
    <property type="term" value="C:cytosol"/>
    <property type="evidence" value="ECO:0007669"/>
    <property type="project" value="TreeGrafter"/>
</dbReference>
<dbReference type="AlphaFoldDB" id="A0A4Q1C627"/>
<dbReference type="InterPro" id="IPR036291">
    <property type="entry name" value="NAD(P)-bd_dom_sf"/>
</dbReference>
<feature type="domain" description="SDH C-terminal" evidence="10">
    <location>
        <begin position="267"/>
        <end position="292"/>
    </location>
</feature>
<evidence type="ECO:0000259" key="10">
    <source>
        <dbReference type="Pfam" id="PF18317"/>
    </source>
</evidence>
<evidence type="ECO:0000313" key="12">
    <source>
        <dbReference type="Proteomes" id="UP000290218"/>
    </source>
</evidence>
<comment type="pathway">
    <text evidence="1 8">Metabolic intermediate biosynthesis; chorismate biosynthesis; chorismate from D-erythrose 4-phosphate and phosphoenolpyruvate: step 4/7.</text>
</comment>
<dbReference type="PANTHER" id="PTHR21089:SF1">
    <property type="entry name" value="BIFUNCTIONAL 3-DEHYDROQUINATE DEHYDRATASE_SHIKIMATE DEHYDROGENASE, CHLOROPLASTIC"/>
    <property type="match status" value="1"/>
</dbReference>
<comment type="caution">
    <text evidence="11">The sequence shown here is derived from an EMBL/GenBank/DDBJ whole genome shotgun (WGS) entry which is preliminary data.</text>
</comment>
<dbReference type="InterPro" id="IPR046346">
    <property type="entry name" value="Aminoacid_DH-like_N_sf"/>
</dbReference>
<evidence type="ECO:0000313" key="11">
    <source>
        <dbReference type="EMBL" id="RXK53911.1"/>
    </source>
</evidence>